<evidence type="ECO:0000313" key="2">
    <source>
        <dbReference type="EMBL" id="KIZ02128.1"/>
    </source>
</evidence>
<dbReference type="GeneID" id="25738709"/>
<feature type="compositionally biased region" description="Gly residues" evidence="1">
    <location>
        <begin position="70"/>
        <end position="100"/>
    </location>
</feature>
<evidence type="ECO:0000313" key="3">
    <source>
        <dbReference type="Proteomes" id="UP000054498"/>
    </source>
</evidence>
<reference evidence="2 3" key="1">
    <citation type="journal article" date="2013" name="BMC Genomics">
        <title>Reconstruction of the lipid metabolism for the microalga Monoraphidium neglectum from its genome sequence reveals characteristics suitable for biofuel production.</title>
        <authorList>
            <person name="Bogen C."/>
            <person name="Al-Dilaimi A."/>
            <person name="Albersmeier A."/>
            <person name="Wichmann J."/>
            <person name="Grundmann M."/>
            <person name="Rupp O."/>
            <person name="Lauersen K.J."/>
            <person name="Blifernez-Klassen O."/>
            <person name="Kalinowski J."/>
            <person name="Goesmann A."/>
            <person name="Mussgnug J.H."/>
            <person name="Kruse O."/>
        </authorList>
    </citation>
    <scope>NUCLEOTIDE SEQUENCE [LARGE SCALE GENOMIC DNA]</scope>
    <source>
        <strain evidence="2 3">SAG 48.87</strain>
    </source>
</reference>
<dbReference type="EMBL" id="KK101115">
    <property type="protein sequence ID" value="KIZ02128.1"/>
    <property type="molecule type" value="Genomic_DNA"/>
</dbReference>
<keyword evidence="2" id="KW-0378">Hydrolase</keyword>
<dbReference type="InterPro" id="IPR032466">
    <property type="entry name" value="Metal_Hydrolase"/>
</dbReference>
<dbReference type="EC" id="3.5.4.6" evidence="2"/>
<feature type="compositionally biased region" description="Basic and acidic residues" evidence="1">
    <location>
        <begin position="36"/>
        <end position="46"/>
    </location>
</feature>
<evidence type="ECO:0000256" key="1">
    <source>
        <dbReference type="SAM" id="MobiDB-lite"/>
    </source>
</evidence>
<dbReference type="GO" id="GO:0003876">
    <property type="term" value="F:AMP deaminase activity"/>
    <property type="evidence" value="ECO:0007669"/>
    <property type="project" value="UniProtKB-EC"/>
</dbReference>
<feature type="region of interest" description="Disordered" evidence="1">
    <location>
        <begin position="1"/>
        <end position="125"/>
    </location>
</feature>
<keyword evidence="3" id="KW-1185">Reference proteome</keyword>
<organism evidence="2 3">
    <name type="scientific">Monoraphidium neglectum</name>
    <dbReference type="NCBI Taxonomy" id="145388"/>
    <lineage>
        <taxon>Eukaryota</taxon>
        <taxon>Viridiplantae</taxon>
        <taxon>Chlorophyta</taxon>
        <taxon>core chlorophytes</taxon>
        <taxon>Chlorophyceae</taxon>
        <taxon>CS clade</taxon>
        <taxon>Sphaeropleales</taxon>
        <taxon>Selenastraceae</taxon>
        <taxon>Monoraphidium</taxon>
    </lineage>
</organism>
<dbReference type="SUPFAM" id="SSF51556">
    <property type="entry name" value="Metallo-dependent hydrolases"/>
    <property type="match status" value="1"/>
</dbReference>
<feature type="compositionally biased region" description="Polar residues" evidence="1">
    <location>
        <begin position="1"/>
        <end position="20"/>
    </location>
</feature>
<proteinExistence type="predicted"/>
<feature type="compositionally biased region" description="Low complexity" evidence="1">
    <location>
        <begin position="21"/>
        <end position="31"/>
    </location>
</feature>
<protein>
    <submittedName>
        <fullName evidence="2">AMP deaminase</fullName>
        <ecNumber evidence="2">3.5.4.6</ecNumber>
    </submittedName>
</protein>
<accession>A0A0D2JT76</accession>
<dbReference type="AlphaFoldDB" id="A0A0D2JT76"/>
<dbReference type="Proteomes" id="UP000054498">
    <property type="component" value="Unassembled WGS sequence"/>
</dbReference>
<name>A0A0D2JT76_9CHLO</name>
<dbReference type="Gene3D" id="3.20.20.140">
    <property type="entry name" value="Metal-dependent hydrolases"/>
    <property type="match status" value="1"/>
</dbReference>
<gene>
    <name evidence="2" type="ORF">MNEG_5832</name>
</gene>
<dbReference type="STRING" id="145388.A0A0D2JT76"/>
<dbReference type="RefSeq" id="XP_013901147.1">
    <property type="nucleotide sequence ID" value="XM_014045693.1"/>
</dbReference>
<dbReference type="KEGG" id="mng:MNEG_5832"/>
<sequence>MPRPQRGTSPMRQQHLNGAWQQQQLQQQLLLPPRSPRVEWLAREDVDPGEPPSETAAAPSVPEQWRRGWRSGGVPGSSGGGGVAASSGGGAPGSSGGGASAGQRVGGQDVAPQPHASSLLPVDTFTPLPPADRGNYAAMEVLRNPALHVGGGGGGGTVGGGGGSAGAPHAKVTLAATTDKLADTGKAIEAAAVLYDDYCRVITPENLLTEESEEVCNMLLACMEMRRKWLFAPAASLDQRRHEPEAASPSDIDPEPFKWRPLPRSAHRFAMVGGIIHVPGTATDFFTDMNSILRYSSVGPVKSFCHQRLMVRGRADCSAACSLM</sequence>